<sequence>MVEPYCGAAPLPAELISRWNFDPALLAVLGGAGLLHIWALRDEAPLGQNRRAVLAATGWALLVILLVSPLCALTSALFSVRVAHHVVLVAGVAPLLALSLPRRLRAAWIGRTMGAAFIIHTILLWFWHAPAPYAAALADPRIFWAMELSLLGSAMLLWMAVLSPFARIGATLAILLGSVVQMGLLGAVITFARAPLYAAHLGVTAPWGLSALQDQQLAGLIMWVPASIPYLAAALALVASRLGRPVTADESVR</sequence>
<feature type="transmembrane region" description="Helical" evidence="6">
    <location>
        <begin position="142"/>
        <end position="161"/>
    </location>
</feature>
<feature type="transmembrane region" description="Helical" evidence="6">
    <location>
        <begin position="173"/>
        <end position="197"/>
    </location>
</feature>
<evidence type="ECO:0000256" key="4">
    <source>
        <dbReference type="ARBA" id="ARBA00022989"/>
    </source>
</evidence>
<feature type="transmembrane region" description="Helical" evidence="6">
    <location>
        <begin position="112"/>
        <end position="130"/>
    </location>
</feature>
<protein>
    <recommendedName>
        <fullName evidence="8">Cytochrome c oxidase assembly protein</fullName>
    </recommendedName>
</protein>
<feature type="transmembrane region" description="Helical" evidence="6">
    <location>
        <begin position="24"/>
        <end position="40"/>
    </location>
</feature>
<accession>Q20ZQ7</accession>
<feature type="transmembrane region" description="Helical" evidence="6">
    <location>
        <begin position="82"/>
        <end position="100"/>
    </location>
</feature>
<proteinExistence type="predicted"/>
<evidence type="ECO:0000256" key="2">
    <source>
        <dbReference type="ARBA" id="ARBA00022475"/>
    </source>
</evidence>
<dbReference type="HOGENOM" id="CLU_054944_0_1_5"/>
<keyword evidence="4 6" id="KW-1133">Transmembrane helix</keyword>
<dbReference type="AlphaFoldDB" id="Q20ZQ7"/>
<evidence type="ECO:0000256" key="5">
    <source>
        <dbReference type="ARBA" id="ARBA00023136"/>
    </source>
</evidence>
<evidence type="ECO:0008006" key="8">
    <source>
        <dbReference type="Google" id="ProtNLM"/>
    </source>
</evidence>
<organism evidence="7">
    <name type="scientific">Rhodopseudomonas palustris (strain BisB18)</name>
    <dbReference type="NCBI Taxonomy" id="316056"/>
    <lineage>
        <taxon>Bacteria</taxon>
        <taxon>Pseudomonadati</taxon>
        <taxon>Pseudomonadota</taxon>
        <taxon>Alphaproteobacteria</taxon>
        <taxon>Hyphomicrobiales</taxon>
        <taxon>Nitrobacteraceae</taxon>
        <taxon>Rhodopseudomonas</taxon>
    </lineage>
</organism>
<dbReference type="OrthoDB" id="259025at2"/>
<gene>
    <name evidence="7" type="ordered locus">RPC_3846</name>
</gene>
<keyword evidence="5 6" id="KW-0472">Membrane</keyword>
<keyword evidence="3 6" id="KW-0812">Transmembrane</keyword>
<comment type="subcellular location">
    <subcellularLocation>
        <location evidence="1">Cell membrane</location>
        <topology evidence="1">Multi-pass membrane protein</topology>
    </subcellularLocation>
</comment>
<evidence type="ECO:0000256" key="3">
    <source>
        <dbReference type="ARBA" id="ARBA00022692"/>
    </source>
</evidence>
<evidence type="ECO:0000256" key="6">
    <source>
        <dbReference type="SAM" id="Phobius"/>
    </source>
</evidence>
<name>Q20ZQ7_RHOPB</name>
<dbReference type="STRING" id="316056.RPC_3846"/>
<feature type="transmembrane region" description="Helical" evidence="6">
    <location>
        <begin position="52"/>
        <end position="76"/>
    </location>
</feature>
<dbReference type="InterPro" id="IPR019108">
    <property type="entry name" value="Caa3_assmbl_CtaG-rel"/>
</dbReference>
<dbReference type="RefSeq" id="WP_011474261.1">
    <property type="nucleotide sequence ID" value="NC_007925.1"/>
</dbReference>
<feature type="transmembrane region" description="Helical" evidence="6">
    <location>
        <begin position="217"/>
        <end position="238"/>
    </location>
</feature>
<dbReference type="eggNOG" id="COG3336">
    <property type="taxonomic scope" value="Bacteria"/>
</dbReference>
<evidence type="ECO:0000313" key="7">
    <source>
        <dbReference type="EMBL" id="ABD89379.1"/>
    </source>
</evidence>
<evidence type="ECO:0000256" key="1">
    <source>
        <dbReference type="ARBA" id="ARBA00004651"/>
    </source>
</evidence>
<dbReference type="GO" id="GO:0005886">
    <property type="term" value="C:plasma membrane"/>
    <property type="evidence" value="ECO:0007669"/>
    <property type="project" value="UniProtKB-SubCell"/>
</dbReference>
<dbReference type="EMBL" id="CP000301">
    <property type="protein sequence ID" value="ABD89379.1"/>
    <property type="molecule type" value="Genomic_DNA"/>
</dbReference>
<keyword evidence="2" id="KW-1003">Cell membrane</keyword>
<dbReference type="KEGG" id="rpc:RPC_3846"/>
<reference evidence="7" key="1">
    <citation type="submission" date="2006-03" db="EMBL/GenBank/DDBJ databases">
        <title>Complete sequence of Rhodopseudomonas palustris BisB18.</title>
        <authorList>
            <consortium name="US DOE Joint Genome Institute"/>
            <person name="Copeland A."/>
            <person name="Lucas S."/>
            <person name="Lapidus A."/>
            <person name="Barry K."/>
            <person name="Detter J.C."/>
            <person name="Glavina del Rio T."/>
            <person name="Hammon N."/>
            <person name="Israni S."/>
            <person name="Dalin E."/>
            <person name="Tice H."/>
            <person name="Pitluck S."/>
            <person name="Chain P."/>
            <person name="Malfatti S."/>
            <person name="Shin M."/>
            <person name="Vergez L."/>
            <person name="Schmutz J."/>
            <person name="Larimer F."/>
            <person name="Land M."/>
            <person name="Hauser L."/>
            <person name="Pelletier D.A."/>
            <person name="Kyrpides N."/>
            <person name="Anderson I."/>
            <person name="Oda Y."/>
            <person name="Harwood C.S."/>
            <person name="Richardson P."/>
        </authorList>
    </citation>
    <scope>NUCLEOTIDE SEQUENCE [LARGE SCALE GENOMIC DNA]</scope>
    <source>
        <strain evidence="7">BisB18</strain>
    </source>
</reference>
<dbReference type="Pfam" id="PF09678">
    <property type="entry name" value="Caa3_CtaG"/>
    <property type="match status" value="1"/>
</dbReference>